<organism evidence="1 2">
    <name type="scientific">Brachionus plicatilis</name>
    <name type="common">Marine rotifer</name>
    <name type="synonym">Brachionus muelleri</name>
    <dbReference type="NCBI Taxonomy" id="10195"/>
    <lineage>
        <taxon>Eukaryota</taxon>
        <taxon>Metazoa</taxon>
        <taxon>Spiralia</taxon>
        <taxon>Gnathifera</taxon>
        <taxon>Rotifera</taxon>
        <taxon>Eurotatoria</taxon>
        <taxon>Monogononta</taxon>
        <taxon>Pseudotrocha</taxon>
        <taxon>Ploima</taxon>
        <taxon>Brachionidae</taxon>
        <taxon>Brachionus</taxon>
    </lineage>
</organism>
<reference evidence="1 2" key="1">
    <citation type="journal article" date="2018" name="Sci. Rep.">
        <title>Genomic signatures of local adaptation to the degree of environmental predictability in rotifers.</title>
        <authorList>
            <person name="Franch-Gras L."/>
            <person name="Hahn C."/>
            <person name="Garcia-Roger E.M."/>
            <person name="Carmona M.J."/>
            <person name="Serra M."/>
            <person name="Gomez A."/>
        </authorList>
    </citation>
    <scope>NUCLEOTIDE SEQUENCE [LARGE SCALE GENOMIC DNA]</scope>
    <source>
        <strain evidence="1">HYR1</strain>
    </source>
</reference>
<dbReference type="AlphaFoldDB" id="A0A3M7P6U6"/>
<protein>
    <submittedName>
        <fullName evidence="1">Uncharacterized protein</fullName>
    </submittedName>
</protein>
<proteinExistence type="predicted"/>
<comment type="caution">
    <text evidence="1">The sequence shown here is derived from an EMBL/GenBank/DDBJ whole genome shotgun (WGS) entry which is preliminary data.</text>
</comment>
<sequence>MKQLELRMKFYLVKKDRSFNLRSILVPKYINPSFPGHSKDTLFDFWIWQIFWRKMYDNL</sequence>
<accession>A0A3M7P6U6</accession>
<keyword evidence="2" id="KW-1185">Reference proteome</keyword>
<evidence type="ECO:0000313" key="2">
    <source>
        <dbReference type="Proteomes" id="UP000276133"/>
    </source>
</evidence>
<dbReference type="EMBL" id="REGN01012837">
    <property type="protein sequence ID" value="RMZ94743.1"/>
    <property type="molecule type" value="Genomic_DNA"/>
</dbReference>
<dbReference type="Proteomes" id="UP000276133">
    <property type="component" value="Unassembled WGS sequence"/>
</dbReference>
<gene>
    <name evidence="1" type="ORF">BpHYR1_028407</name>
</gene>
<evidence type="ECO:0000313" key="1">
    <source>
        <dbReference type="EMBL" id="RMZ94743.1"/>
    </source>
</evidence>
<name>A0A3M7P6U6_BRAPC</name>